<dbReference type="InterPro" id="IPR017871">
    <property type="entry name" value="ABC_transporter-like_CS"/>
</dbReference>
<sequence length="268" mass="30028">MADNVKKLRLHEIRIDGLSYTVDNATILHDLSVTLPADRFVGLIGPNGCGKSTLLKHLYRVLPVQQGVIYFDDVPISAISLGEAAQCIGVMGQFHAVQFDFTVWQVAMMGRTPYKKHFDEDTEEDYRIAAEALRRVGMWEKAERSFLSLSGGEQQRVMLARVLTQEPTYLILDEPTNHLDITYQFELLSLVKDLDIGVIAALHDLNLAAMFCDEVVVMEKGRVVTMGPPNAVLTENLIQRIYGVPSVVSRHSEGYPMIRYERPSHGPA</sequence>
<dbReference type="InterPro" id="IPR003439">
    <property type="entry name" value="ABC_transporter-like_ATP-bd"/>
</dbReference>
<evidence type="ECO:0000259" key="3">
    <source>
        <dbReference type="PROSITE" id="PS50893"/>
    </source>
</evidence>
<dbReference type="InterPro" id="IPR003593">
    <property type="entry name" value="AAA+_ATPase"/>
</dbReference>
<dbReference type="SUPFAM" id="SSF52540">
    <property type="entry name" value="P-loop containing nucleoside triphosphate hydrolases"/>
    <property type="match status" value="1"/>
</dbReference>
<dbReference type="InterPro" id="IPR027417">
    <property type="entry name" value="P-loop_NTPase"/>
</dbReference>
<evidence type="ECO:0000313" key="5">
    <source>
        <dbReference type="Proteomes" id="UP000707138"/>
    </source>
</evidence>
<dbReference type="CDD" id="cd03214">
    <property type="entry name" value="ABC_Iron-Siderophores_B12_Hemin"/>
    <property type="match status" value="1"/>
</dbReference>
<reference evidence="4 5" key="1">
    <citation type="journal article" date="2021" name="Sci. Rep.">
        <title>The distribution of antibiotic resistance genes in chicken gut microbiota commensals.</title>
        <authorList>
            <person name="Juricova H."/>
            <person name="Matiasovicova J."/>
            <person name="Kubasova T."/>
            <person name="Cejkova D."/>
            <person name="Rychlik I."/>
        </authorList>
    </citation>
    <scope>NUCLEOTIDE SEQUENCE [LARGE SCALE GENOMIC DNA]</scope>
    <source>
        <strain evidence="4 5">An537</strain>
    </source>
</reference>
<accession>A0ABS2GK14</accession>
<dbReference type="PROSITE" id="PS00211">
    <property type="entry name" value="ABC_TRANSPORTER_1"/>
    <property type="match status" value="1"/>
</dbReference>
<gene>
    <name evidence="4" type="ORF">H6A01_09775</name>
</gene>
<feature type="domain" description="ABC transporter" evidence="3">
    <location>
        <begin position="13"/>
        <end position="245"/>
    </location>
</feature>
<evidence type="ECO:0000256" key="2">
    <source>
        <dbReference type="ARBA" id="ARBA00022840"/>
    </source>
</evidence>
<dbReference type="Pfam" id="PF00005">
    <property type="entry name" value="ABC_tran"/>
    <property type="match status" value="1"/>
</dbReference>
<keyword evidence="2 4" id="KW-0067">ATP-binding</keyword>
<dbReference type="PANTHER" id="PTHR42794">
    <property type="entry name" value="HEMIN IMPORT ATP-BINDING PROTEIN HMUV"/>
    <property type="match status" value="1"/>
</dbReference>
<protein>
    <submittedName>
        <fullName evidence="4">ABC transporter ATP-binding protein</fullName>
    </submittedName>
</protein>
<dbReference type="RefSeq" id="WP_205088461.1">
    <property type="nucleotide sequence ID" value="NZ_JACJLA010000026.1"/>
</dbReference>
<dbReference type="GO" id="GO:0005524">
    <property type="term" value="F:ATP binding"/>
    <property type="evidence" value="ECO:0007669"/>
    <property type="project" value="UniProtKB-KW"/>
</dbReference>
<dbReference type="Gene3D" id="3.40.50.300">
    <property type="entry name" value="P-loop containing nucleotide triphosphate hydrolases"/>
    <property type="match status" value="1"/>
</dbReference>
<dbReference type="PANTHER" id="PTHR42794:SF2">
    <property type="entry name" value="ABC TRANSPORTER ATP-BINDING PROTEIN"/>
    <property type="match status" value="1"/>
</dbReference>
<dbReference type="Proteomes" id="UP000707138">
    <property type="component" value="Unassembled WGS sequence"/>
</dbReference>
<dbReference type="PROSITE" id="PS50893">
    <property type="entry name" value="ABC_TRANSPORTER_2"/>
    <property type="match status" value="1"/>
</dbReference>
<evidence type="ECO:0000313" key="4">
    <source>
        <dbReference type="EMBL" id="MBM6913602.1"/>
    </source>
</evidence>
<comment type="caution">
    <text evidence="4">The sequence shown here is derived from an EMBL/GenBank/DDBJ whole genome shotgun (WGS) entry which is preliminary data.</text>
</comment>
<keyword evidence="5" id="KW-1185">Reference proteome</keyword>
<dbReference type="EMBL" id="JACJLA010000026">
    <property type="protein sequence ID" value="MBM6913602.1"/>
    <property type="molecule type" value="Genomic_DNA"/>
</dbReference>
<organism evidence="4 5">
    <name type="scientific">Veillonella magna</name>
    <dbReference type="NCBI Taxonomy" id="464322"/>
    <lineage>
        <taxon>Bacteria</taxon>
        <taxon>Bacillati</taxon>
        <taxon>Bacillota</taxon>
        <taxon>Negativicutes</taxon>
        <taxon>Veillonellales</taxon>
        <taxon>Veillonellaceae</taxon>
        <taxon>Veillonella</taxon>
    </lineage>
</organism>
<evidence type="ECO:0000256" key="1">
    <source>
        <dbReference type="ARBA" id="ARBA00022741"/>
    </source>
</evidence>
<keyword evidence="1" id="KW-0547">Nucleotide-binding</keyword>
<dbReference type="SMART" id="SM00382">
    <property type="entry name" value="AAA"/>
    <property type="match status" value="1"/>
</dbReference>
<name>A0ABS2GK14_9FIRM</name>
<proteinExistence type="predicted"/>